<sequence length="565" mass="58766">MILSIVVIGLILLIGAGIVIGVRASSRVDQAGPVTTAQPTARRVVVFVLLFALVVIAAIGLSGLLGRLLDSGSTLASNDVSGLALSLAFTLIAGPFAAVLWWVQWRRIGGSERDSVAWGLYVAAMSTVSLVTFSIAFLAAAAVLVRGDGQPRVLATGVVWAGVWAWHRWMSGNAHKSPTQLVTLAPVLGWVFGLVLGLGGAITALGSLIDAAVSTLTSSAFVGEPWWYSTLQALIWCLGGVAIWWWHWIHDDARGLRGGLADVALVVVGIAVACAVTLSGAVLTLFVLLRLAFDRSEPVTLLLEPLSVAVGAAGFGALVWQYHRGRSRLRSPSTQLAARLVTSGAGLITAASGLGVIVNALLASLVPVFVASDARTLLLAGISALVVGGPVWWLAWNPAAAVDTAEAGNTGRRLYLILVFGVSAVVAIITLIVIGYRLFEFVLGDTTGASVIERVRAPLGLLVATGLVAGYHFAVWRRDRSTAPPKPERPIGRIILVTSAESGPVPQAITHVTGAPVTVWRRSGPASAAEPTADELSAALAGIQASRVLVITGTNGQVEVISLQD</sequence>
<keyword evidence="1" id="KW-0472">Membrane</keyword>
<feature type="transmembrane region" description="Helical" evidence="1">
    <location>
        <begin position="260"/>
        <end position="293"/>
    </location>
</feature>
<feature type="transmembrane region" description="Helical" evidence="1">
    <location>
        <begin position="83"/>
        <end position="103"/>
    </location>
</feature>
<feature type="transmembrane region" description="Helical" evidence="1">
    <location>
        <begin position="115"/>
        <end position="145"/>
    </location>
</feature>
<dbReference type="EMBL" id="JACHBQ010000001">
    <property type="protein sequence ID" value="MBB5642080.1"/>
    <property type="molecule type" value="Genomic_DNA"/>
</dbReference>
<feature type="transmembrane region" description="Helical" evidence="1">
    <location>
        <begin position="299"/>
        <end position="320"/>
    </location>
</feature>
<organism evidence="3 4">
    <name type="scientific">Cryobacterium roopkundense</name>
    <dbReference type="NCBI Taxonomy" id="1001240"/>
    <lineage>
        <taxon>Bacteria</taxon>
        <taxon>Bacillati</taxon>
        <taxon>Actinomycetota</taxon>
        <taxon>Actinomycetes</taxon>
        <taxon>Micrococcales</taxon>
        <taxon>Microbacteriaceae</taxon>
        <taxon>Cryobacterium</taxon>
    </lineage>
</organism>
<feature type="domain" description="DUF5671" evidence="2">
    <location>
        <begin position="43"/>
        <end position="151"/>
    </location>
</feature>
<feature type="transmembrane region" description="Helical" evidence="1">
    <location>
        <begin position="226"/>
        <end position="248"/>
    </location>
</feature>
<feature type="transmembrane region" description="Helical" evidence="1">
    <location>
        <begin position="44"/>
        <end position="63"/>
    </location>
</feature>
<dbReference type="RefSeq" id="WP_221243965.1">
    <property type="nucleotide sequence ID" value="NZ_JACHBQ010000001.1"/>
</dbReference>
<keyword evidence="1" id="KW-1133">Transmembrane helix</keyword>
<feature type="domain" description="DUF5671" evidence="2">
    <location>
        <begin position="340"/>
        <end position="466"/>
    </location>
</feature>
<feature type="transmembrane region" description="Helical" evidence="1">
    <location>
        <begin position="6"/>
        <end position="24"/>
    </location>
</feature>
<dbReference type="InterPro" id="IPR043728">
    <property type="entry name" value="DUF5671"/>
</dbReference>
<feature type="transmembrane region" description="Helical" evidence="1">
    <location>
        <begin position="459"/>
        <end position="476"/>
    </location>
</feature>
<feature type="transmembrane region" description="Helical" evidence="1">
    <location>
        <begin position="151"/>
        <end position="169"/>
    </location>
</feature>
<dbReference type="Pfam" id="PF18920">
    <property type="entry name" value="DUF5671"/>
    <property type="match status" value="2"/>
</dbReference>
<proteinExistence type="predicted"/>
<feature type="transmembrane region" description="Helical" evidence="1">
    <location>
        <begin position="181"/>
        <end position="206"/>
    </location>
</feature>
<evidence type="ECO:0000313" key="3">
    <source>
        <dbReference type="EMBL" id="MBB5642080.1"/>
    </source>
</evidence>
<evidence type="ECO:0000259" key="2">
    <source>
        <dbReference type="Pfam" id="PF18920"/>
    </source>
</evidence>
<evidence type="ECO:0000313" key="4">
    <source>
        <dbReference type="Proteomes" id="UP000561726"/>
    </source>
</evidence>
<protein>
    <recommendedName>
        <fullName evidence="2">DUF5671 domain-containing protein</fullName>
    </recommendedName>
</protein>
<feature type="transmembrane region" description="Helical" evidence="1">
    <location>
        <begin position="415"/>
        <end position="439"/>
    </location>
</feature>
<accession>A0A7W8ZY48</accession>
<dbReference type="Proteomes" id="UP000561726">
    <property type="component" value="Unassembled WGS sequence"/>
</dbReference>
<name>A0A7W8ZY48_9MICO</name>
<reference evidence="3 4" key="1">
    <citation type="submission" date="2020-08" db="EMBL/GenBank/DDBJ databases">
        <title>Sequencing the genomes of 1000 actinobacteria strains.</title>
        <authorList>
            <person name="Klenk H.-P."/>
        </authorList>
    </citation>
    <scope>NUCLEOTIDE SEQUENCE [LARGE SCALE GENOMIC DNA]</scope>
    <source>
        <strain evidence="3 4">DSM 21065</strain>
    </source>
</reference>
<feature type="transmembrane region" description="Helical" evidence="1">
    <location>
        <begin position="376"/>
        <end position="395"/>
    </location>
</feature>
<gene>
    <name evidence="3" type="ORF">BJ997_002628</name>
</gene>
<evidence type="ECO:0000256" key="1">
    <source>
        <dbReference type="SAM" id="Phobius"/>
    </source>
</evidence>
<dbReference type="AlphaFoldDB" id="A0A7W8ZY48"/>
<comment type="caution">
    <text evidence="3">The sequence shown here is derived from an EMBL/GenBank/DDBJ whole genome shotgun (WGS) entry which is preliminary data.</text>
</comment>
<feature type="transmembrane region" description="Helical" evidence="1">
    <location>
        <begin position="340"/>
        <end position="370"/>
    </location>
</feature>
<keyword evidence="1" id="KW-0812">Transmembrane</keyword>